<protein>
    <submittedName>
        <fullName evidence="9">Reverse transcriptase domain-containing protein</fullName>
    </submittedName>
</protein>
<dbReference type="Gene3D" id="3.10.10.10">
    <property type="entry name" value="HIV Type 1 Reverse Transcriptase, subunit A, domain 1"/>
    <property type="match status" value="1"/>
</dbReference>
<name>A0ABQ4XJF6_9ASTR</name>
<reference evidence="9" key="1">
    <citation type="journal article" date="2022" name="Int. J. Mol. Sci.">
        <title>Draft Genome of Tanacetum Coccineum: Genomic Comparison of Closely Related Tanacetum-Family Plants.</title>
        <authorList>
            <person name="Yamashiro T."/>
            <person name="Shiraishi A."/>
            <person name="Nakayama K."/>
            <person name="Satake H."/>
        </authorList>
    </citation>
    <scope>NUCLEOTIDE SEQUENCE</scope>
</reference>
<keyword evidence="6 9" id="KW-0695">RNA-directed DNA polymerase</keyword>
<dbReference type="SUPFAM" id="SSF56672">
    <property type="entry name" value="DNA/RNA polymerases"/>
    <property type="match status" value="1"/>
</dbReference>
<dbReference type="EMBL" id="BQNB010009559">
    <property type="protein sequence ID" value="GJS65180.1"/>
    <property type="molecule type" value="Genomic_DNA"/>
</dbReference>
<evidence type="ECO:0000313" key="9">
    <source>
        <dbReference type="EMBL" id="GJS65180.1"/>
    </source>
</evidence>
<organism evidence="9 10">
    <name type="scientific">Tanacetum coccineum</name>
    <dbReference type="NCBI Taxonomy" id="301880"/>
    <lineage>
        <taxon>Eukaryota</taxon>
        <taxon>Viridiplantae</taxon>
        <taxon>Streptophyta</taxon>
        <taxon>Embryophyta</taxon>
        <taxon>Tracheophyta</taxon>
        <taxon>Spermatophyta</taxon>
        <taxon>Magnoliopsida</taxon>
        <taxon>eudicotyledons</taxon>
        <taxon>Gunneridae</taxon>
        <taxon>Pentapetalae</taxon>
        <taxon>asterids</taxon>
        <taxon>campanulids</taxon>
        <taxon>Asterales</taxon>
        <taxon>Asteraceae</taxon>
        <taxon>Asteroideae</taxon>
        <taxon>Anthemideae</taxon>
        <taxon>Anthemidinae</taxon>
        <taxon>Tanacetum</taxon>
    </lineage>
</organism>
<dbReference type="InterPro" id="IPR043502">
    <property type="entry name" value="DNA/RNA_pol_sf"/>
</dbReference>
<dbReference type="GO" id="GO:0003964">
    <property type="term" value="F:RNA-directed DNA polymerase activity"/>
    <property type="evidence" value="ECO:0007669"/>
    <property type="project" value="UniProtKB-KW"/>
</dbReference>
<keyword evidence="2" id="KW-0548">Nucleotidyltransferase</keyword>
<keyword evidence="1" id="KW-0808">Transferase</keyword>
<feature type="domain" description="Reverse transcriptase RNase H-like" evidence="8">
    <location>
        <begin position="467"/>
        <end position="569"/>
    </location>
</feature>
<feature type="compositionally biased region" description="Basic and acidic residues" evidence="7">
    <location>
        <begin position="707"/>
        <end position="722"/>
    </location>
</feature>
<dbReference type="CDD" id="cd09274">
    <property type="entry name" value="RNase_HI_RT_Ty3"/>
    <property type="match status" value="1"/>
</dbReference>
<dbReference type="Proteomes" id="UP001151760">
    <property type="component" value="Unassembled WGS sequence"/>
</dbReference>
<dbReference type="PANTHER" id="PTHR37984:SF5">
    <property type="entry name" value="PROTEIN NYNRIN-LIKE"/>
    <property type="match status" value="1"/>
</dbReference>
<accession>A0ABQ4XJF6</accession>
<feature type="region of interest" description="Disordered" evidence="7">
    <location>
        <begin position="681"/>
        <end position="732"/>
    </location>
</feature>
<comment type="caution">
    <text evidence="9">The sequence shown here is derived from an EMBL/GenBank/DDBJ whole genome shotgun (WGS) entry which is preliminary data.</text>
</comment>
<sequence length="732" mass="83612">MADNRTMAQMLQAPIEGYEDAIVVPPINANNFELKQPLINLVQSNKFTGRQDPHNHLRFFNKVTSTFRHPEVPNTSVKLLLFPFSLDGEARDTKPKTKNNEEPSFVANKAKPNLPYPSRLNKQNIREKDDILSSKFMEIFRNLHFEISFADALIHMPKFASMFKKMLNNKDKLIELTKTPLNENCSAVVLKKLLEKLEVLGFSDSVAYNNPSPYYDPIVSTSSPTLTPFDESDFLLFEEADAFLAIDDEPVSPVFNTTYYDPEGDILILEALLNSDPLPPQPNQGDYSPGIQKDLKVVEPQKSSLEYATSYEPKVEIPEVELKKLPPHLEYAFLEENNKLPVIISKDLSQDEKTSLINVLKKTKTKKLLGIFLRSRHRSRQFARTKILLEDDYEPSVQHQRRVNPKIHDVIKKEVEKLLDAGLIYPISDSPWVSPVHCVPKKGDCILAFQTLKKKLTEAPILIAPNWDQPFEIMCDASDYAIGAVLGQRIEKHFRPIHYASKTMTEAESNYTTTEKEMLAVVYAFEKFRSYLIMNKSVVYTDHSALKYLFNKKDAKARLLRWVLLLQEFDFKVIDTKGAENYAADHLSRLENPYENVFDPKKIIETFPLKTLNMVTSHDNKKLPMLLKFSKLAMKDLPGAIIVPTSQLGKFAKVYKAFSLEVHTFRLVFSRWGVKSLSTYPMTVGSPREEGTDKSKMTRKQSKTSKHGHENQKSEQKPEAKPGKVKSSVYSS</sequence>
<evidence type="ECO:0000256" key="2">
    <source>
        <dbReference type="ARBA" id="ARBA00022695"/>
    </source>
</evidence>
<evidence type="ECO:0000256" key="5">
    <source>
        <dbReference type="ARBA" id="ARBA00022801"/>
    </source>
</evidence>
<evidence type="ECO:0000313" key="10">
    <source>
        <dbReference type="Proteomes" id="UP001151760"/>
    </source>
</evidence>
<keyword evidence="4" id="KW-0255">Endonuclease</keyword>
<dbReference type="InterPro" id="IPR050951">
    <property type="entry name" value="Retrovirus_Pol_polyprotein"/>
</dbReference>
<evidence type="ECO:0000259" key="8">
    <source>
        <dbReference type="Pfam" id="PF17917"/>
    </source>
</evidence>
<evidence type="ECO:0000256" key="7">
    <source>
        <dbReference type="SAM" id="MobiDB-lite"/>
    </source>
</evidence>
<evidence type="ECO:0000256" key="4">
    <source>
        <dbReference type="ARBA" id="ARBA00022759"/>
    </source>
</evidence>
<reference evidence="9" key="2">
    <citation type="submission" date="2022-01" db="EMBL/GenBank/DDBJ databases">
        <authorList>
            <person name="Yamashiro T."/>
            <person name="Shiraishi A."/>
            <person name="Satake H."/>
            <person name="Nakayama K."/>
        </authorList>
    </citation>
    <scope>NUCLEOTIDE SEQUENCE</scope>
</reference>
<feature type="region of interest" description="Disordered" evidence="7">
    <location>
        <begin position="91"/>
        <end position="118"/>
    </location>
</feature>
<keyword evidence="10" id="KW-1185">Reference proteome</keyword>
<dbReference type="PANTHER" id="PTHR37984">
    <property type="entry name" value="PROTEIN CBG26694"/>
    <property type="match status" value="1"/>
</dbReference>
<evidence type="ECO:0000256" key="6">
    <source>
        <dbReference type="ARBA" id="ARBA00022918"/>
    </source>
</evidence>
<gene>
    <name evidence="9" type="ORF">Tco_0679744</name>
</gene>
<evidence type="ECO:0000256" key="1">
    <source>
        <dbReference type="ARBA" id="ARBA00022679"/>
    </source>
</evidence>
<feature type="compositionally biased region" description="Basic and acidic residues" evidence="7">
    <location>
        <begin position="687"/>
        <end position="696"/>
    </location>
</feature>
<dbReference type="Pfam" id="PF17917">
    <property type="entry name" value="RT_RNaseH"/>
    <property type="match status" value="1"/>
</dbReference>
<dbReference type="InterPro" id="IPR041373">
    <property type="entry name" value="RT_RNaseH"/>
</dbReference>
<feature type="compositionally biased region" description="Basic residues" evidence="7">
    <location>
        <begin position="697"/>
        <end position="706"/>
    </location>
</feature>
<evidence type="ECO:0000256" key="3">
    <source>
        <dbReference type="ARBA" id="ARBA00022722"/>
    </source>
</evidence>
<feature type="compositionally biased region" description="Basic and acidic residues" evidence="7">
    <location>
        <begin position="91"/>
        <end position="101"/>
    </location>
</feature>
<keyword evidence="5" id="KW-0378">Hydrolase</keyword>
<dbReference type="Gene3D" id="3.10.20.370">
    <property type="match status" value="1"/>
</dbReference>
<keyword evidence="3" id="KW-0540">Nuclease</keyword>
<proteinExistence type="predicted"/>